<evidence type="ECO:0000256" key="5">
    <source>
        <dbReference type="ARBA" id="ARBA00029986"/>
    </source>
</evidence>
<keyword evidence="3" id="KW-0697">Rotamase</keyword>
<dbReference type="EMBL" id="PFFQ01000053">
    <property type="protein sequence ID" value="PIW15247.1"/>
    <property type="molecule type" value="Genomic_DNA"/>
</dbReference>
<evidence type="ECO:0000256" key="4">
    <source>
        <dbReference type="ARBA" id="ARBA00023235"/>
    </source>
</evidence>
<dbReference type="Gene3D" id="3.10.50.40">
    <property type="match status" value="1"/>
</dbReference>
<dbReference type="InterPro" id="IPR008880">
    <property type="entry name" value="Trigger_fac_C"/>
</dbReference>
<dbReference type="InterPro" id="IPR027304">
    <property type="entry name" value="Trigger_fact/SurA_dom_sf"/>
</dbReference>
<dbReference type="AlphaFoldDB" id="A0A2M7G130"/>
<comment type="caution">
    <text evidence="7">The sequence shown here is derived from an EMBL/GenBank/DDBJ whole genome shotgun (WGS) entry which is preliminary data.</text>
</comment>
<evidence type="ECO:0000259" key="6">
    <source>
        <dbReference type="Pfam" id="PF05698"/>
    </source>
</evidence>
<dbReference type="InterPro" id="IPR037041">
    <property type="entry name" value="Trigger_fac_C_sf"/>
</dbReference>
<name>A0A2M7G130_9BACT</name>
<dbReference type="SUPFAM" id="SSF109998">
    <property type="entry name" value="Triger factor/SurA peptide-binding domain-like"/>
    <property type="match status" value="1"/>
</dbReference>
<protein>
    <recommendedName>
        <fullName evidence="2">Trigger factor</fullName>
    </recommendedName>
    <alternativeName>
        <fullName evidence="5">PPIase</fullName>
    </alternativeName>
</protein>
<dbReference type="GO" id="GO:0006457">
    <property type="term" value="P:protein folding"/>
    <property type="evidence" value="ECO:0007669"/>
    <property type="project" value="InterPro"/>
</dbReference>
<dbReference type="PIRSF" id="PIRSF003095">
    <property type="entry name" value="Trigger_factor"/>
    <property type="match status" value="1"/>
</dbReference>
<dbReference type="SUPFAM" id="SSF54534">
    <property type="entry name" value="FKBP-like"/>
    <property type="match status" value="1"/>
</dbReference>
<evidence type="ECO:0000256" key="1">
    <source>
        <dbReference type="ARBA" id="ARBA00004496"/>
    </source>
</evidence>
<evidence type="ECO:0000256" key="2">
    <source>
        <dbReference type="ARBA" id="ARBA00016902"/>
    </source>
</evidence>
<organism evidence="7 8">
    <name type="scientific">bacterium (Candidatus Blackallbacteria) CG17_big_fil_post_rev_8_21_14_2_50_48_46</name>
    <dbReference type="NCBI Taxonomy" id="2014261"/>
    <lineage>
        <taxon>Bacteria</taxon>
        <taxon>Candidatus Blackallbacteria</taxon>
    </lineage>
</organism>
<evidence type="ECO:0000256" key="3">
    <source>
        <dbReference type="ARBA" id="ARBA00023110"/>
    </source>
</evidence>
<dbReference type="Proteomes" id="UP000231019">
    <property type="component" value="Unassembled WGS sequence"/>
</dbReference>
<evidence type="ECO:0000313" key="7">
    <source>
        <dbReference type="EMBL" id="PIW15247.1"/>
    </source>
</evidence>
<gene>
    <name evidence="7" type="ORF">COW36_17665</name>
</gene>
<feature type="domain" description="Trigger factor C-terminal" evidence="6">
    <location>
        <begin position="244"/>
        <end position="395"/>
    </location>
</feature>
<dbReference type="Gene3D" id="1.10.3120.10">
    <property type="entry name" value="Trigger factor, C-terminal domain"/>
    <property type="match status" value="1"/>
</dbReference>
<sequence length="415" mass="46670">MAFEILEQVPGHQTLQFEIPLPELQPQYDECLAQGLNGSALELALTQSVLLAYLQERHYALWAAPHLSELQLTEQGLEFRAALQLLPKVALPEYCGIRVEVPPVPVPDQEDLLERVSNLQLGAAKEETVAREISWGDRVYLDLVVTVGQQPVPLSARVNFPVLIEPELFFPGFAEALIGHKTEDAVDITTHLPMDYEYPAWRGREAIYNVFIRRVCSLQLPPLDEHFPALVGKGSDSDTMMQTIYDEMLAENQLYWQDTVAELLMAKLVPACEFELPEDLIQAEQLSDWERLDHPALREQGLEESLIEQAKTTWMKFRNLREEAYWRTAGALVLRAVAIQEGFSLSSAEWQESLDELAGSFGHQGSEMAAELRQSGELSLLADRLLLERTLRWLVSQAELVYEGQPLSAGASAPP</sequence>
<dbReference type="InterPro" id="IPR046357">
    <property type="entry name" value="PPIase_dom_sf"/>
</dbReference>
<comment type="subcellular location">
    <subcellularLocation>
        <location evidence="1">Cytoplasm</location>
    </subcellularLocation>
</comment>
<dbReference type="InterPro" id="IPR005215">
    <property type="entry name" value="Trig_fac"/>
</dbReference>
<reference evidence="7 8" key="1">
    <citation type="submission" date="2017-09" db="EMBL/GenBank/DDBJ databases">
        <title>Depth-based differentiation of microbial function through sediment-hosted aquifers and enrichment of novel symbionts in the deep terrestrial subsurface.</title>
        <authorList>
            <person name="Probst A.J."/>
            <person name="Ladd B."/>
            <person name="Jarett J.K."/>
            <person name="Geller-Mcgrath D.E."/>
            <person name="Sieber C.M."/>
            <person name="Emerson J.B."/>
            <person name="Anantharaman K."/>
            <person name="Thomas B.C."/>
            <person name="Malmstrom R."/>
            <person name="Stieglmeier M."/>
            <person name="Klingl A."/>
            <person name="Woyke T."/>
            <person name="Ryan C.M."/>
            <person name="Banfield J.F."/>
        </authorList>
    </citation>
    <scope>NUCLEOTIDE SEQUENCE [LARGE SCALE GENOMIC DNA]</scope>
    <source>
        <strain evidence="7">CG17_big_fil_post_rev_8_21_14_2_50_48_46</strain>
    </source>
</reference>
<dbReference type="GO" id="GO:0005737">
    <property type="term" value="C:cytoplasm"/>
    <property type="evidence" value="ECO:0007669"/>
    <property type="project" value="UniProtKB-SubCell"/>
</dbReference>
<proteinExistence type="predicted"/>
<accession>A0A2M7G130</accession>
<keyword evidence="4" id="KW-0413">Isomerase</keyword>
<dbReference type="Pfam" id="PF05698">
    <property type="entry name" value="Trigger_C"/>
    <property type="match status" value="1"/>
</dbReference>
<dbReference type="GO" id="GO:0003755">
    <property type="term" value="F:peptidyl-prolyl cis-trans isomerase activity"/>
    <property type="evidence" value="ECO:0007669"/>
    <property type="project" value="UniProtKB-KW"/>
</dbReference>
<evidence type="ECO:0000313" key="8">
    <source>
        <dbReference type="Proteomes" id="UP000231019"/>
    </source>
</evidence>
<dbReference type="GO" id="GO:0015031">
    <property type="term" value="P:protein transport"/>
    <property type="evidence" value="ECO:0007669"/>
    <property type="project" value="InterPro"/>
</dbReference>